<name>A0A1A8TCM7_9GAMM</name>
<evidence type="ECO:0000256" key="7">
    <source>
        <dbReference type="ARBA" id="ARBA00013023"/>
    </source>
</evidence>
<evidence type="ECO:0000256" key="5">
    <source>
        <dbReference type="ARBA" id="ARBA00008276"/>
    </source>
</evidence>
<dbReference type="InterPro" id="IPR001645">
    <property type="entry name" value="Folylpolyglutamate_synth"/>
</dbReference>
<evidence type="ECO:0000256" key="10">
    <source>
        <dbReference type="ARBA" id="ARBA00022598"/>
    </source>
</evidence>
<evidence type="ECO:0000256" key="20">
    <source>
        <dbReference type="ARBA" id="ARBA00047808"/>
    </source>
</evidence>
<evidence type="ECO:0000256" key="6">
    <source>
        <dbReference type="ARBA" id="ARBA00011245"/>
    </source>
</evidence>
<dbReference type="NCBIfam" id="NF008101">
    <property type="entry name" value="PRK10846.1"/>
    <property type="match status" value="1"/>
</dbReference>
<dbReference type="Pfam" id="PF02875">
    <property type="entry name" value="Mur_ligase_C"/>
    <property type="match status" value="1"/>
</dbReference>
<evidence type="ECO:0000256" key="18">
    <source>
        <dbReference type="ARBA" id="ARBA00032510"/>
    </source>
</evidence>
<evidence type="ECO:0000256" key="16">
    <source>
        <dbReference type="ARBA" id="ARBA00030048"/>
    </source>
</evidence>
<evidence type="ECO:0000256" key="9">
    <source>
        <dbReference type="ARBA" id="ARBA00019357"/>
    </source>
</evidence>
<comment type="function">
    <text evidence="2">Functions in two distinct reactions of the de novo folate biosynthetic pathway. Catalyzes the addition of a glutamate residue to dihydropteroate (7,8-dihydropteroate or H2Pte) to form dihydrofolate (7,8-dihydrofolate monoglutamate or H2Pte-Glu). Also catalyzes successive additions of L-glutamate to tetrahydrofolate or 10-formyltetrahydrofolate or 5,10-methylenetetrahydrofolate, leading to folylpolyglutamate derivatives.</text>
</comment>
<dbReference type="EC" id="6.3.2.12" evidence="7"/>
<dbReference type="GO" id="GO:0004326">
    <property type="term" value="F:tetrahydrofolylpolyglutamate synthase activity"/>
    <property type="evidence" value="ECO:0007669"/>
    <property type="project" value="UniProtKB-EC"/>
</dbReference>
<dbReference type="GO" id="GO:0008841">
    <property type="term" value="F:dihydrofolate synthase activity"/>
    <property type="evidence" value="ECO:0007669"/>
    <property type="project" value="UniProtKB-EC"/>
</dbReference>
<evidence type="ECO:0000256" key="21">
    <source>
        <dbReference type="ARBA" id="ARBA00049035"/>
    </source>
</evidence>
<dbReference type="InterPro" id="IPR004101">
    <property type="entry name" value="Mur_ligase_C"/>
</dbReference>
<comment type="catalytic activity">
    <reaction evidence="20">
        <text>10-formyltetrahydrofolyl-(gamma-L-Glu)(n) + L-glutamate + ATP = 10-formyltetrahydrofolyl-(gamma-L-Glu)(n+1) + ADP + phosphate + H(+)</text>
        <dbReference type="Rhea" id="RHEA:51904"/>
        <dbReference type="Rhea" id="RHEA-COMP:13088"/>
        <dbReference type="Rhea" id="RHEA-COMP:14300"/>
        <dbReference type="ChEBI" id="CHEBI:15378"/>
        <dbReference type="ChEBI" id="CHEBI:29985"/>
        <dbReference type="ChEBI" id="CHEBI:30616"/>
        <dbReference type="ChEBI" id="CHEBI:43474"/>
        <dbReference type="ChEBI" id="CHEBI:134413"/>
        <dbReference type="ChEBI" id="CHEBI:456216"/>
        <dbReference type="EC" id="6.3.2.17"/>
    </reaction>
</comment>
<comment type="pathway">
    <text evidence="4">Cofactor biosynthesis; tetrahydrofolylpolyglutamate biosynthesis.</text>
</comment>
<dbReference type="Gene3D" id="3.90.190.20">
    <property type="entry name" value="Mur ligase, C-terminal domain"/>
    <property type="match status" value="1"/>
</dbReference>
<evidence type="ECO:0000256" key="8">
    <source>
        <dbReference type="ARBA" id="ARBA00013025"/>
    </source>
</evidence>
<dbReference type="GO" id="GO:0046656">
    <property type="term" value="P:folic acid biosynthetic process"/>
    <property type="evidence" value="ECO:0007669"/>
    <property type="project" value="UniProtKB-KW"/>
</dbReference>
<dbReference type="PANTHER" id="PTHR11136:SF0">
    <property type="entry name" value="DIHYDROFOLATE SYNTHETASE-RELATED"/>
    <property type="match status" value="1"/>
</dbReference>
<dbReference type="InterPro" id="IPR013221">
    <property type="entry name" value="Mur_ligase_cen"/>
</dbReference>
<evidence type="ECO:0000256" key="14">
    <source>
        <dbReference type="ARBA" id="ARBA00022842"/>
    </source>
</evidence>
<comment type="catalytic activity">
    <reaction evidence="21">
        <text>(6R)-5,10-methylenetetrahydrofolyl-(gamma-L-Glu)(n) + L-glutamate + ATP = (6R)-5,10-methylenetetrahydrofolyl-(gamma-L-Glu)(n+1) + ADP + phosphate + H(+)</text>
        <dbReference type="Rhea" id="RHEA:51912"/>
        <dbReference type="Rhea" id="RHEA-COMP:13257"/>
        <dbReference type="Rhea" id="RHEA-COMP:13258"/>
        <dbReference type="ChEBI" id="CHEBI:15378"/>
        <dbReference type="ChEBI" id="CHEBI:29985"/>
        <dbReference type="ChEBI" id="CHEBI:30616"/>
        <dbReference type="ChEBI" id="CHEBI:43474"/>
        <dbReference type="ChEBI" id="CHEBI:136572"/>
        <dbReference type="ChEBI" id="CHEBI:456216"/>
        <dbReference type="EC" id="6.3.2.17"/>
    </reaction>
</comment>
<dbReference type="GO" id="GO:0005524">
    <property type="term" value="F:ATP binding"/>
    <property type="evidence" value="ECO:0007669"/>
    <property type="project" value="UniProtKB-KW"/>
</dbReference>
<dbReference type="GO" id="GO:0046654">
    <property type="term" value="P:tetrahydrofolate biosynthetic process"/>
    <property type="evidence" value="ECO:0007669"/>
    <property type="project" value="UniProtKB-UniPathway"/>
</dbReference>
<evidence type="ECO:0000256" key="1">
    <source>
        <dbReference type="ARBA" id="ARBA00001946"/>
    </source>
</evidence>
<dbReference type="Gene3D" id="3.40.1190.10">
    <property type="entry name" value="Mur-like, catalytic domain"/>
    <property type="match status" value="1"/>
</dbReference>
<dbReference type="PIRSF" id="PIRSF001563">
    <property type="entry name" value="Folylpolyglu_synth"/>
    <property type="match status" value="1"/>
</dbReference>
<evidence type="ECO:0000256" key="19">
    <source>
        <dbReference type="ARBA" id="ARBA00047493"/>
    </source>
</evidence>
<dbReference type="PANTHER" id="PTHR11136">
    <property type="entry name" value="FOLYLPOLYGLUTAMATE SYNTHASE-RELATED"/>
    <property type="match status" value="1"/>
</dbReference>
<evidence type="ECO:0000313" key="26">
    <source>
        <dbReference type="EMBL" id="SBS29659.1"/>
    </source>
</evidence>
<keyword evidence="27" id="KW-1185">Reference proteome</keyword>
<comment type="pathway">
    <text evidence="3">Cofactor biosynthesis; tetrahydrofolate biosynthesis; 7,8-dihydrofolate from 2-amino-4-hydroxy-6-hydroxymethyl-7,8-dihydropteridine diphosphate and 4-aminobenzoate: step 2/2.</text>
</comment>
<keyword evidence="14" id="KW-0460">Magnesium</keyword>
<evidence type="ECO:0000256" key="22">
    <source>
        <dbReference type="ARBA" id="ARBA00049161"/>
    </source>
</evidence>
<dbReference type="InterPro" id="IPR036615">
    <property type="entry name" value="Mur_ligase_C_dom_sf"/>
</dbReference>
<dbReference type="AlphaFoldDB" id="A0A1A8TCM7"/>
<dbReference type="EMBL" id="FLOB01000003">
    <property type="protein sequence ID" value="SBS29659.1"/>
    <property type="molecule type" value="Genomic_DNA"/>
</dbReference>
<evidence type="ECO:0000256" key="3">
    <source>
        <dbReference type="ARBA" id="ARBA00004799"/>
    </source>
</evidence>
<evidence type="ECO:0000256" key="2">
    <source>
        <dbReference type="ARBA" id="ARBA00002714"/>
    </source>
</evidence>
<dbReference type="UniPathway" id="UPA00077">
    <property type="reaction ID" value="UER00157"/>
</dbReference>
<evidence type="ECO:0000256" key="12">
    <source>
        <dbReference type="ARBA" id="ARBA00022741"/>
    </source>
</evidence>
<protein>
    <recommendedName>
        <fullName evidence="9">Dihydrofolate synthase/folylpolyglutamate synthase</fullName>
        <ecNumber evidence="7">6.3.2.12</ecNumber>
        <ecNumber evidence="8">6.3.2.17</ecNumber>
    </recommendedName>
    <alternativeName>
        <fullName evidence="18">Folylpoly-gamma-glutamate synthetase-dihydrofolate synthetase</fullName>
    </alternativeName>
    <alternativeName>
        <fullName evidence="16">Folylpolyglutamate synthetase</fullName>
    </alternativeName>
    <alternativeName>
        <fullName evidence="17">Tetrahydrofolylpolyglutamate synthase</fullName>
    </alternativeName>
</protein>
<sequence>MTSKSSTVCKSLDDWLSYIESQHPSEIELGLERGASVLAKLNIVRPNAKIITVAGTNGKGSTCAMLTQYLCSQGYSVGTYTSPHFIDFNERIAINDQPCEDDLICQAFKAIELARGDIPLTYFEFSTLAALWVFSEANLDYWVLEVGLGGRLDSVNMVDTDVAVVTSIALDHTDWLGDSLEVIAQEKTGIARVGKLLVSGVVNPPASLANTANAIGAILRQKGTDFSYFRSGNVWSWSGNGLLFDGLPIPNLPIENAATVVAVLSYMGLSPTKEALVSLFRHAQLTGRFQKVSSEPLVYIDVAHNPEAATELAKRIADFESAPIAVCGMLKDKDIDNVMAILASRFSSWYFADLEGVRGAKADELYIKLDHSHKQSFPSVAQAYDTAVSKAVEESKAVVVFGSFVTVTDYLEHARHLQHDREKGVPC</sequence>
<dbReference type="GO" id="GO:0005737">
    <property type="term" value="C:cytoplasm"/>
    <property type="evidence" value="ECO:0007669"/>
    <property type="project" value="TreeGrafter"/>
</dbReference>
<dbReference type="EC" id="6.3.2.17" evidence="8"/>
<dbReference type="Pfam" id="PF08245">
    <property type="entry name" value="Mur_ligase_M"/>
    <property type="match status" value="1"/>
</dbReference>
<comment type="cofactor">
    <cofactor evidence="1">
        <name>Mg(2+)</name>
        <dbReference type="ChEBI" id="CHEBI:18420"/>
    </cofactor>
</comment>
<reference evidence="26 27" key="1">
    <citation type="submission" date="2016-06" db="EMBL/GenBank/DDBJ databases">
        <authorList>
            <person name="Kjaerup R.B."/>
            <person name="Dalgaard T.S."/>
            <person name="Juul-Madsen H.R."/>
        </authorList>
    </citation>
    <scope>NUCLEOTIDE SEQUENCE [LARGE SCALE GENOMIC DNA]</scope>
    <source>
        <strain evidence="26 27">CECT 8886</strain>
    </source>
</reference>
<evidence type="ECO:0000256" key="15">
    <source>
        <dbReference type="ARBA" id="ARBA00022909"/>
    </source>
</evidence>
<comment type="similarity">
    <text evidence="5 23">Belongs to the folylpolyglutamate synthase family.</text>
</comment>
<dbReference type="SUPFAM" id="SSF53623">
    <property type="entry name" value="MurD-like peptide ligases, catalytic domain"/>
    <property type="match status" value="1"/>
</dbReference>
<evidence type="ECO:0000259" key="24">
    <source>
        <dbReference type="Pfam" id="PF02875"/>
    </source>
</evidence>
<keyword evidence="10 23" id="KW-0436">Ligase</keyword>
<comment type="catalytic activity">
    <reaction evidence="19">
        <text>(6S)-5,6,7,8-tetrahydrofolyl-(gamma-L-Glu)(n) + L-glutamate + ATP = (6S)-5,6,7,8-tetrahydrofolyl-(gamma-L-Glu)(n+1) + ADP + phosphate + H(+)</text>
        <dbReference type="Rhea" id="RHEA:10580"/>
        <dbReference type="Rhea" id="RHEA-COMP:14738"/>
        <dbReference type="Rhea" id="RHEA-COMP:14740"/>
        <dbReference type="ChEBI" id="CHEBI:15378"/>
        <dbReference type="ChEBI" id="CHEBI:29985"/>
        <dbReference type="ChEBI" id="CHEBI:30616"/>
        <dbReference type="ChEBI" id="CHEBI:43474"/>
        <dbReference type="ChEBI" id="CHEBI:141005"/>
        <dbReference type="ChEBI" id="CHEBI:456216"/>
        <dbReference type="EC" id="6.3.2.17"/>
    </reaction>
</comment>
<evidence type="ECO:0000256" key="23">
    <source>
        <dbReference type="PIRNR" id="PIRNR001563"/>
    </source>
</evidence>
<dbReference type="FunFam" id="3.40.1190.10:FF:000004">
    <property type="entry name" value="Dihydrofolate synthase/folylpolyglutamate synthase"/>
    <property type="match status" value="1"/>
</dbReference>
<dbReference type="SUPFAM" id="SSF53244">
    <property type="entry name" value="MurD-like peptide ligases, peptide-binding domain"/>
    <property type="match status" value="1"/>
</dbReference>
<evidence type="ECO:0000313" key="27">
    <source>
        <dbReference type="Proteomes" id="UP000092544"/>
    </source>
</evidence>
<accession>A0A1A8TCM7</accession>
<proteinExistence type="inferred from homology"/>
<dbReference type="NCBIfam" id="TIGR01499">
    <property type="entry name" value="folC"/>
    <property type="match status" value="1"/>
</dbReference>
<organism evidence="26 27">
    <name type="scientific">Marinomonas spartinae</name>
    <dbReference type="NCBI Taxonomy" id="1792290"/>
    <lineage>
        <taxon>Bacteria</taxon>
        <taxon>Pseudomonadati</taxon>
        <taxon>Pseudomonadota</taxon>
        <taxon>Gammaproteobacteria</taxon>
        <taxon>Oceanospirillales</taxon>
        <taxon>Oceanospirillaceae</taxon>
        <taxon>Marinomonas</taxon>
    </lineage>
</organism>
<dbReference type="Proteomes" id="UP000092544">
    <property type="component" value="Unassembled WGS sequence"/>
</dbReference>
<dbReference type="RefSeq" id="WP_067014612.1">
    <property type="nucleotide sequence ID" value="NZ_FLOB01000003.1"/>
</dbReference>
<evidence type="ECO:0000256" key="17">
    <source>
        <dbReference type="ARBA" id="ARBA00030592"/>
    </source>
</evidence>
<evidence type="ECO:0000256" key="4">
    <source>
        <dbReference type="ARBA" id="ARBA00005150"/>
    </source>
</evidence>
<dbReference type="InterPro" id="IPR036565">
    <property type="entry name" value="Mur-like_cat_sf"/>
</dbReference>
<dbReference type="STRING" id="1792290.MSP8886_01567"/>
<dbReference type="OrthoDB" id="9809356at2"/>
<comment type="catalytic activity">
    <reaction evidence="22">
        <text>7,8-dihydropteroate + L-glutamate + ATP = 7,8-dihydrofolate + ADP + phosphate + H(+)</text>
        <dbReference type="Rhea" id="RHEA:23584"/>
        <dbReference type="ChEBI" id="CHEBI:15378"/>
        <dbReference type="ChEBI" id="CHEBI:17839"/>
        <dbReference type="ChEBI" id="CHEBI:29985"/>
        <dbReference type="ChEBI" id="CHEBI:30616"/>
        <dbReference type="ChEBI" id="CHEBI:43474"/>
        <dbReference type="ChEBI" id="CHEBI:57451"/>
        <dbReference type="ChEBI" id="CHEBI:456216"/>
        <dbReference type="EC" id="6.3.2.12"/>
    </reaction>
</comment>
<evidence type="ECO:0000256" key="13">
    <source>
        <dbReference type="ARBA" id="ARBA00022840"/>
    </source>
</evidence>
<keyword evidence="13 23" id="KW-0067">ATP-binding</keyword>
<feature type="domain" description="Mur ligase C-terminal" evidence="24">
    <location>
        <begin position="287"/>
        <end position="404"/>
    </location>
</feature>
<dbReference type="GO" id="GO:0046872">
    <property type="term" value="F:metal ion binding"/>
    <property type="evidence" value="ECO:0007669"/>
    <property type="project" value="UniProtKB-KW"/>
</dbReference>
<keyword evidence="15" id="KW-0289">Folate biosynthesis</keyword>
<evidence type="ECO:0000256" key="11">
    <source>
        <dbReference type="ARBA" id="ARBA00022723"/>
    </source>
</evidence>
<keyword evidence="12 23" id="KW-0547">Nucleotide-binding</keyword>
<evidence type="ECO:0000259" key="25">
    <source>
        <dbReference type="Pfam" id="PF08245"/>
    </source>
</evidence>
<feature type="domain" description="Mur ligase central" evidence="25">
    <location>
        <begin position="53"/>
        <end position="191"/>
    </location>
</feature>
<gene>
    <name evidence="26" type="primary">folC</name>
    <name evidence="26" type="ORF">MSP8886_01567</name>
</gene>
<comment type="subunit">
    <text evidence="6">Monomer.</text>
</comment>
<keyword evidence="11" id="KW-0479">Metal-binding</keyword>